<dbReference type="EMBL" id="JARBHB010000006">
    <property type="protein sequence ID" value="KAJ8881266.1"/>
    <property type="molecule type" value="Genomic_DNA"/>
</dbReference>
<organism evidence="2 3">
    <name type="scientific">Dryococelus australis</name>
    <dbReference type="NCBI Taxonomy" id="614101"/>
    <lineage>
        <taxon>Eukaryota</taxon>
        <taxon>Metazoa</taxon>
        <taxon>Ecdysozoa</taxon>
        <taxon>Arthropoda</taxon>
        <taxon>Hexapoda</taxon>
        <taxon>Insecta</taxon>
        <taxon>Pterygota</taxon>
        <taxon>Neoptera</taxon>
        <taxon>Polyneoptera</taxon>
        <taxon>Phasmatodea</taxon>
        <taxon>Verophasmatodea</taxon>
        <taxon>Anareolatae</taxon>
        <taxon>Phasmatidae</taxon>
        <taxon>Eurycanthinae</taxon>
        <taxon>Dryococelus</taxon>
    </lineage>
</organism>
<evidence type="ECO:0000313" key="3">
    <source>
        <dbReference type="Proteomes" id="UP001159363"/>
    </source>
</evidence>
<name>A0ABQ9HAC3_9NEOP</name>
<feature type="domain" description="WDR36/Utp21 C-terminal" evidence="1">
    <location>
        <begin position="66"/>
        <end position="269"/>
    </location>
</feature>
<comment type="caution">
    <text evidence="2">The sequence shown here is derived from an EMBL/GenBank/DDBJ whole genome shotgun (WGS) entry which is preliminary data.</text>
</comment>
<gene>
    <name evidence="2" type="ORF">PR048_017742</name>
</gene>
<proteinExistence type="predicted"/>
<dbReference type="InterPro" id="IPR007319">
    <property type="entry name" value="WDR36/Utp21_C"/>
</dbReference>
<dbReference type="PANTHER" id="PTHR22840">
    <property type="entry name" value="WD REPEAT-CONTAINING PROTEIN 36"/>
    <property type="match status" value="1"/>
</dbReference>
<dbReference type="Proteomes" id="UP001159363">
    <property type="component" value="Chromosome 5"/>
</dbReference>
<protein>
    <recommendedName>
        <fullName evidence="1">WDR36/Utp21 C-terminal domain-containing protein</fullName>
    </recommendedName>
</protein>
<evidence type="ECO:0000313" key="2">
    <source>
        <dbReference type="EMBL" id="KAJ8881266.1"/>
    </source>
</evidence>
<dbReference type="Pfam" id="PF04192">
    <property type="entry name" value="Utp21"/>
    <property type="match status" value="1"/>
</dbReference>
<dbReference type="PANTHER" id="PTHR22840:SF12">
    <property type="entry name" value="WD REPEAT-CONTAINING PROTEIN 36"/>
    <property type="match status" value="1"/>
</dbReference>
<reference evidence="2 3" key="1">
    <citation type="submission" date="2023-02" db="EMBL/GenBank/DDBJ databases">
        <title>LHISI_Scaffold_Assembly.</title>
        <authorList>
            <person name="Stuart O.P."/>
            <person name="Cleave R."/>
            <person name="Magrath M.J.L."/>
            <person name="Mikheyev A.S."/>
        </authorList>
    </citation>
    <scope>NUCLEOTIDE SEQUENCE [LARGE SCALE GENOMIC DNA]</scope>
    <source>
        <strain evidence="2">Daus_M_001</strain>
        <tissue evidence="2">Leg muscle</tissue>
    </source>
</reference>
<keyword evidence="3" id="KW-1185">Reference proteome</keyword>
<evidence type="ECO:0000259" key="1">
    <source>
        <dbReference type="Pfam" id="PF04192"/>
    </source>
</evidence>
<accession>A0ABQ9HAC3</accession>
<sequence>MLATTHVNYLGVFLWSNRTLYSHVSLQPLNPEAEYELVDLPSSLGKHRSEEDDVPATEEPQFTSVEQINKMLVTLSTLSTSRWHNLLNLDVIKKRNKPKEPPKAPKAAPFFLPTIPSLEMRFDLSETVEKSKDVETRTVLGVNQNLSIFGKLLNQSAETGRFDSALEKLMSMGPSAIDLEVSLLAPEGGGSIELMLKFMRLVEHMLDSRKNFELAYSYLGLFLKTHGETVASEPELRSCANSLREQQLSGWQDLQNKLLYNLCVVQALKTL</sequence>